<dbReference type="PANTHER" id="PTHR42208:SF1">
    <property type="entry name" value="HEAVY METAL TRANSPORTER"/>
    <property type="match status" value="1"/>
</dbReference>
<dbReference type="EMBL" id="CP002432">
    <property type="protein sequence ID" value="ADU65957.1"/>
    <property type="molecule type" value="Genomic_DNA"/>
</dbReference>
<dbReference type="PANTHER" id="PTHR42208">
    <property type="entry name" value="HEAVY METAL TRANSPORTER-RELATED"/>
    <property type="match status" value="1"/>
</dbReference>
<reference evidence="3 4" key="1">
    <citation type="submission" date="2010-12" db="EMBL/GenBank/DDBJ databases">
        <title>Complete sequence of Desulfurispirillum indicum S5.</title>
        <authorList>
            <consortium name="US DOE Joint Genome Institute"/>
            <person name="Lucas S."/>
            <person name="Copeland A."/>
            <person name="Lapidus A."/>
            <person name="Cheng J.-F."/>
            <person name="Goodwin L."/>
            <person name="Pitluck S."/>
            <person name="Chertkov O."/>
            <person name="Held B."/>
            <person name="Detter J.C."/>
            <person name="Han C."/>
            <person name="Tapia R."/>
            <person name="Land M."/>
            <person name="Hauser L."/>
            <person name="Kyrpides N."/>
            <person name="Ivanova N."/>
            <person name="Mikhailova N."/>
            <person name="Haggblom M."/>
            <person name="Rauschenbach I."/>
            <person name="Bini E."/>
            <person name="Woyke T."/>
        </authorList>
    </citation>
    <scope>NUCLEOTIDE SEQUENCE [LARGE SCALE GENOMIC DNA]</scope>
    <source>
        <strain evidence="4">ATCC BAA-1389 / DSM 22839 / S5</strain>
    </source>
</reference>
<dbReference type="RefSeq" id="WP_013505838.1">
    <property type="nucleotide sequence ID" value="NC_014836.1"/>
</dbReference>
<keyword evidence="1" id="KW-0472">Membrane</keyword>
<evidence type="ECO:0000256" key="1">
    <source>
        <dbReference type="SAM" id="Phobius"/>
    </source>
</evidence>
<feature type="transmembrane region" description="Helical" evidence="1">
    <location>
        <begin position="165"/>
        <end position="187"/>
    </location>
</feature>
<sequence>MDILDNLYFIAGIALAGGFSHCIGMCGGIVVAYTTAKGEALSRWQRLSGHLLYNLGRTTTYVAMGALLALLGIAFRLDRTLHGIFFVAVALLMVVIGLQFLGVGRIPLLWDPASSGVFQQTFRRFTRSPSLWSYFGLGLLNGLLPCGFVYFFAAMAAASGSPLQGALIMGVFGLCTIPPMYLLAISIDFFKRYQGLRRLLNTLAGLSILFFAAVFLYKAARLTGFVPVT</sequence>
<feature type="domain" description="Urease accessory protein UreH-like transmembrane" evidence="2">
    <location>
        <begin position="13"/>
        <end position="212"/>
    </location>
</feature>
<accession>E6W4Y1</accession>
<protein>
    <recommendedName>
        <fullName evidence="2">Urease accessory protein UreH-like transmembrane domain-containing protein</fullName>
    </recommendedName>
</protein>
<dbReference type="OrthoDB" id="9798690at2"/>
<organism evidence="3 4">
    <name type="scientific">Desulfurispirillum indicum (strain ATCC BAA-1389 / DSM 22839 / S5)</name>
    <dbReference type="NCBI Taxonomy" id="653733"/>
    <lineage>
        <taxon>Bacteria</taxon>
        <taxon>Pseudomonadati</taxon>
        <taxon>Chrysiogenota</taxon>
        <taxon>Chrysiogenia</taxon>
        <taxon>Chrysiogenales</taxon>
        <taxon>Chrysiogenaceae</taxon>
        <taxon>Desulfurispirillum</taxon>
    </lineage>
</organism>
<dbReference type="HOGENOM" id="CLU_032635_0_0_0"/>
<dbReference type="STRING" id="653733.Selin_1222"/>
<proteinExistence type="predicted"/>
<dbReference type="InParanoid" id="E6W4Y1"/>
<keyword evidence="4" id="KW-1185">Reference proteome</keyword>
<dbReference type="eggNOG" id="COG2836">
    <property type="taxonomic scope" value="Bacteria"/>
</dbReference>
<dbReference type="KEGG" id="din:Selin_1222"/>
<feature type="transmembrane region" description="Helical" evidence="1">
    <location>
        <begin position="83"/>
        <end position="110"/>
    </location>
</feature>
<dbReference type="AlphaFoldDB" id="E6W4Y1"/>
<evidence type="ECO:0000259" key="2">
    <source>
        <dbReference type="Pfam" id="PF13386"/>
    </source>
</evidence>
<feature type="transmembrane region" description="Helical" evidence="1">
    <location>
        <begin position="131"/>
        <end position="153"/>
    </location>
</feature>
<evidence type="ECO:0000313" key="4">
    <source>
        <dbReference type="Proteomes" id="UP000002572"/>
    </source>
</evidence>
<dbReference type="InterPro" id="IPR039447">
    <property type="entry name" value="UreH-like_TM_dom"/>
</dbReference>
<feature type="transmembrane region" description="Helical" evidence="1">
    <location>
        <begin position="55"/>
        <end position="77"/>
    </location>
</feature>
<keyword evidence="1" id="KW-1133">Transmembrane helix</keyword>
<name>E6W4Y1_DESIS</name>
<keyword evidence="1" id="KW-0812">Transmembrane</keyword>
<feature type="transmembrane region" description="Helical" evidence="1">
    <location>
        <begin position="199"/>
        <end position="220"/>
    </location>
</feature>
<gene>
    <name evidence="3" type="ordered locus">Selin_1222</name>
</gene>
<dbReference type="Pfam" id="PF13386">
    <property type="entry name" value="DsbD_2"/>
    <property type="match status" value="1"/>
</dbReference>
<evidence type="ECO:0000313" key="3">
    <source>
        <dbReference type="EMBL" id="ADU65957.1"/>
    </source>
</evidence>
<dbReference type="Proteomes" id="UP000002572">
    <property type="component" value="Chromosome"/>
</dbReference>
<feature type="transmembrane region" description="Helical" evidence="1">
    <location>
        <begin position="6"/>
        <end position="34"/>
    </location>
</feature>